<evidence type="ECO:0000313" key="2">
    <source>
        <dbReference type="EMBL" id="KKK80465.1"/>
    </source>
</evidence>
<dbReference type="AlphaFoldDB" id="A0A0F8Z346"/>
<organism evidence="2">
    <name type="scientific">marine sediment metagenome</name>
    <dbReference type="NCBI Taxonomy" id="412755"/>
    <lineage>
        <taxon>unclassified sequences</taxon>
        <taxon>metagenomes</taxon>
        <taxon>ecological metagenomes</taxon>
    </lineage>
</organism>
<dbReference type="InterPro" id="IPR013780">
    <property type="entry name" value="Glyco_hydro_b"/>
</dbReference>
<name>A0A0F8Z346_9ZZZZ</name>
<accession>A0A0F8Z346</accession>
<reference evidence="2" key="1">
    <citation type="journal article" date="2015" name="Nature">
        <title>Complex archaea that bridge the gap between prokaryotes and eukaryotes.</title>
        <authorList>
            <person name="Spang A."/>
            <person name="Saw J.H."/>
            <person name="Jorgensen S.L."/>
            <person name="Zaremba-Niedzwiedzka K."/>
            <person name="Martijn J."/>
            <person name="Lind A.E."/>
            <person name="van Eijk R."/>
            <person name="Schleper C."/>
            <person name="Guy L."/>
            <person name="Ettema T.J."/>
        </authorList>
    </citation>
    <scope>NUCLEOTIDE SEQUENCE</scope>
</reference>
<comment type="caution">
    <text evidence="2">The sequence shown here is derived from an EMBL/GenBank/DDBJ whole genome shotgun (WGS) entry which is preliminary data.</text>
</comment>
<gene>
    <name evidence="2" type="ORF">LCGC14_2823210</name>
</gene>
<dbReference type="Pfam" id="PF06964">
    <property type="entry name" value="Alpha-L-AF_C"/>
    <property type="match status" value="1"/>
</dbReference>
<dbReference type="SMART" id="SM00813">
    <property type="entry name" value="Alpha-L-AF_C"/>
    <property type="match status" value="1"/>
</dbReference>
<dbReference type="SUPFAM" id="SSF51011">
    <property type="entry name" value="Glycosyl hydrolase domain"/>
    <property type="match status" value="1"/>
</dbReference>
<dbReference type="GO" id="GO:0046556">
    <property type="term" value="F:alpha-L-arabinofuranosidase activity"/>
    <property type="evidence" value="ECO:0007669"/>
    <property type="project" value="InterPro"/>
</dbReference>
<dbReference type="EMBL" id="LAZR01053568">
    <property type="protein sequence ID" value="KKK80465.1"/>
    <property type="molecule type" value="Genomic_DNA"/>
</dbReference>
<dbReference type="InterPro" id="IPR010720">
    <property type="entry name" value="Alpha-L-AF_C"/>
</dbReference>
<proteinExistence type="predicted"/>
<feature type="domain" description="Alpha-L-arabinofuranosidase C-terminal" evidence="1">
    <location>
        <begin position="1"/>
        <end position="149"/>
    </location>
</feature>
<dbReference type="Gene3D" id="2.60.40.1180">
    <property type="entry name" value="Golgi alpha-mannosidase II"/>
    <property type="match status" value="1"/>
</dbReference>
<dbReference type="GO" id="GO:0046373">
    <property type="term" value="P:L-arabinose metabolic process"/>
    <property type="evidence" value="ECO:0007669"/>
    <property type="project" value="InterPro"/>
</dbReference>
<protein>
    <recommendedName>
        <fullName evidence="1">Alpha-L-arabinofuranosidase C-terminal domain-containing protein</fullName>
    </recommendedName>
</protein>
<sequence>TVNHGGGLRKARQRTWANPIHYAHVMGSGLVGGTPIGVHLECGTYSTSREFGHLPVVAGAPDLDAMAVVAEDPDVLRVMIVHRCACAGTIDLAIDLGGLKTQPEAQVLTLAGESLGDENTAEQPERIVPVASTVQVSSGSIQLALPAFSVTRIDLPLTV</sequence>
<feature type="non-terminal residue" evidence="2">
    <location>
        <position position="1"/>
    </location>
</feature>
<evidence type="ECO:0000259" key="1">
    <source>
        <dbReference type="SMART" id="SM00813"/>
    </source>
</evidence>